<feature type="chain" id="PRO_5026226156" evidence="1">
    <location>
        <begin position="28"/>
        <end position="148"/>
    </location>
</feature>
<dbReference type="AlphaFoldDB" id="A0A6G0YIC1"/>
<evidence type="ECO:0000313" key="3">
    <source>
        <dbReference type="EMBL" id="KAF0756225.1"/>
    </source>
</evidence>
<comment type="caution">
    <text evidence="3">The sequence shown here is derived from an EMBL/GenBank/DDBJ whole genome shotgun (WGS) entry which is preliminary data.</text>
</comment>
<dbReference type="Proteomes" id="UP000478052">
    <property type="component" value="Unassembled WGS sequence"/>
</dbReference>
<protein>
    <submittedName>
        <fullName evidence="3">52 kDa repressor of the inhibitor of the protein kinase-like</fullName>
    </submittedName>
</protein>
<evidence type="ECO:0000313" key="4">
    <source>
        <dbReference type="Proteomes" id="UP000478052"/>
    </source>
</evidence>
<proteinExistence type="predicted"/>
<feature type="signal peptide" evidence="1">
    <location>
        <begin position="1"/>
        <end position="27"/>
    </location>
</feature>
<sequence>MGRSRFLNAKTKITFILMLLIPSNVLNISNDKKHELLQAITNHYAYLDINILEFQGEIELWKTKWIESKNDCKTIPKNVLESITQLSVASAERSFSTLRRLKTWLRSQIGQERLTGLALLHVHRDIELDAWKIIDRFAEHKRFIEFVL</sequence>
<dbReference type="PANTHER" id="PTHR46289:SF14">
    <property type="entry name" value="DUF4371 DOMAIN-CONTAINING PROTEIN"/>
    <property type="match status" value="1"/>
</dbReference>
<dbReference type="PANTHER" id="PTHR46289">
    <property type="entry name" value="52 KDA REPRESSOR OF THE INHIBITOR OF THE PROTEIN KINASE-LIKE PROTEIN-RELATED"/>
    <property type="match status" value="1"/>
</dbReference>
<dbReference type="GO" id="GO:0046983">
    <property type="term" value="F:protein dimerization activity"/>
    <property type="evidence" value="ECO:0007669"/>
    <property type="project" value="InterPro"/>
</dbReference>
<dbReference type="InterPro" id="IPR008906">
    <property type="entry name" value="HATC_C_dom"/>
</dbReference>
<name>A0A6G0YIC1_APHCR</name>
<evidence type="ECO:0000259" key="2">
    <source>
        <dbReference type="Pfam" id="PF05699"/>
    </source>
</evidence>
<dbReference type="EMBL" id="VUJU01003904">
    <property type="protein sequence ID" value="KAF0756225.1"/>
    <property type="molecule type" value="Genomic_DNA"/>
</dbReference>
<accession>A0A6G0YIC1</accession>
<keyword evidence="4" id="KW-1185">Reference proteome</keyword>
<feature type="domain" description="HAT C-terminal dimerisation" evidence="2">
    <location>
        <begin position="84"/>
        <end position="125"/>
    </location>
</feature>
<evidence type="ECO:0000256" key="1">
    <source>
        <dbReference type="SAM" id="SignalP"/>
    </source>
</evidence>
<reference evidence="3 4" key="1">
    <citation type="submission" date="2019-08" db="EMBL/GenBank/DDBJ databases">
        <title>Whole genome of Aphis craccivora.</title>
        <authorList>
            <person name="Voronova N.V."/>
            <person name="Shulinski R.S."/>
            <person name="Bandarenka Y.V."/>
            <person name="Zhorov D.G."/>
            <person name="Warner D."/>
        </authorList>
    </citation>
    <scope>NUCLEOTIDE SEQUENCE [LARGE SCALE GENOMIC DNA]</scope>
    <source>
        <strain evidence="3">180601</strain>
        <tissue evidence="3">Whole Body</tissue>
    </source>
</reference>
<organism evidence="3 4">
    <name type="scientific">Aphis craccivora</name>
    <name type="common">Cowpea aphid</name>
    <dbReference type="NCBI Taxonomy" id="307492"/>
    <lineage>
        <taxon>Eukaryota</taxon>
        <taxon>Metazoa</taxon>
        <taxon>Ecdysozoa</taxon>
        <taxon>Arthropoda</taxon>
        <taxon>Hexapoda</taxon>
        <taxon>Insecta</taxon>
        <taxon>Pterygota</taxon>
        <taxon>Neoptera</taxon>
        <taxon>Paraneoptera</taxon>
        <taxon>Hemiptera</taxon>
        <taxon>Sternorrhyncha</taxon>
        <taxon>Aphidomorpha</taxon>
        <taxon>Aphidoidea</taxon>
        <taxon>Aphididae</taxon>
        <taxon>Aphidini</taxon>
        <taxon>Aphis</taxon>
        <taxon>Aphis</taxon>
    </lineage>
</organism>
<gene>
    <name evidence="3" type="ORF">FWK35_00024514</name>
</gene>
<dbReference type="OrthoDB" id="6610792at2759"/>
<keyword evidence="1" id="KW-0732">Signal</keyword>
<dbReference type="Pfam" id="PF05699">
    <property type="entry name" value="Dimer_Tnp_hAT"/>
    <property type="match status" value="1"/>
</dbReference>
<dbReference type="InterPro" id="IPR052958">
    <property type="entry name" value="IFN-induced_PKR_regulator"/>
</dbReference>